<feature type="compositionally biased region" description="Basic residues" evidence="10">
    <location>
        <begin position="413"/>
        <end position="426"/>
    </location>
</feature>
<dbReference type="AlphaFoldDB" id="A0AAW1TCZ3"/>
<dbReference type="InterPro" id="IPR036388">
    <property type="entry name" value="WH-like_DNA-bd_sf"/>
</dbReference>
<feature type="region of interest" description="Disordered" evidence="10">
    <location>
        <begin position="359"/>
        <end position="476"/>
    </location>
</feature>
<evidence type="ECO:0000256" key="6">
    <source>
        <dbReference type="ARBA" id="ARBA00023125"/>
    </source>
</evidence>
<comment type="similarity">
    <text evidence="9">Belongs to the HSF family.</text>
</comment>
<evidence type="ECO:0000256" key="10">
    <source>
        <dbReference type="SAM" id="MobiDB-lite"/>
    </source>
</evidence>
<keyword evidence="13" id="KW-1185">Reference proteome</keyword>
<dbReference type="EMBL" id="JALJOV010000123">
    <property type="protein sequence ID" value="KAK9866916.1"/>
    <property type="molecule type" value="Genomic_DNA"/>
</dbReference>
<evidence type="ECO:0000256" key="2">
    <source>
        <dbReference type="ARBA" id="ARBA00011233"/>
    </source>
</evidence>
<feature type="region of interest" description="Disordered" evidence="10">
    <location>
        <begin position="1"/>
        <end position="25"/>
    </location>
</feature>
<feature type="compositionally biased region" description="Polar residues" evidence="10">
    <location>
        <begin position="465"/>
        <end position="476"/>
    </location>
</feature>
<organism evidence="12 13">
    <name type="scientific">Apatococcus fuscideae</name>
    <dbReference type="NCBI Taxonomy" id="2026836"/>
    <lineage>
        <taxon>Eukaryota</taxon>
        <taxon>Viridiplantae</taxon>
        <taxon>Chlorophyta</taxon>
        <taxon>core chlorophytes</taxon>
        <taxon>Trebouxiophyceae</taxon>
        <taxon>Chlorellales</taxon>
        <taxon>Chlorellaceae</taxon>
        <taxon>Apatococcus</taxon>
    </lineage>
</organism>
<keyword evidence="5" id="KW-0346">Stress response</keyword>
<evidence type="ECO:0000256" key="7">
    <source>
        <dbReference type="ARBA" id="ARBA00023163"/>
    </source>
</evidence>
<dbReference type="InterPro" id="IPR000232">
    <property type="entry name" value="HSF_DNA-bd"/>
</dbReference>
<dbReference type="GO" id="GO:0005634">
    <property type="term" value="C:nucleus"/>
    <property type="evidence" value="ECO:0007669"/>
    <property type="project" value="UniProtKB-SubCell"/>
</dbReference>
<dbReference type="Gene3D" id="1.10.10.10">
    <property type="entry name" value="Winged helix-like DNA-binding domain superfamily/Winged helix DNA-binding domain"/>
    <property type="match status" value="1"/>
</dbReference>
<dbReference type="PRINTS" id="PR00056">
    <property type="entry name" value="HSFDOMAIN"/>
</dbReference>
<sequence>MATRGRVTSQEGASTSRREPAPPLQIPPFLVKTYDMIDDPSTNHMVAWSPSGQSFIVWDPMDFARDQLPQHFKHNNYSSFVRQLNTYGFRKVDPDQSEFANEFFIRGRKDLLREIHRRKATGPTQSQGQNAAQLSPISGPAAVEVGQYGGVTDEILGLKRDKNILMLELLRQRQQQKASDLEMRKLGQRLEETDNRQRQMMTFLAKAVQNPSFLQQILATRQQNLQRIDSSDMKGRKKRRTPASKDVLGSPDILGPEITGADILGADTDSAEEDHADDQAASNHALVQYMPPQEPDFSKQFLQMLARDAPTAGPFDPEQQSDWQRHGMGDMGAAFDGLNISHRPHAPAAMQPSVTIREHLPTSSPAGSGDNSAYLPSTDSFGADLDLMDGQPAGPPADRAQLTAATSLQQRQNRQKQKPRSPRHYRAPQAGASARSAAGSGQPAIKPDPEMPYLPGGSAGEQGRPGSTQLVLSNGGASPLHMGFPSPPHSMPSPMNGLDSSLEDMAMLPDVGLEAEPLNGQGTQPSGLPQQAGLMQPSGAQTAYASQQPAGAEAIKQSYAGPSNLGGSQSVLVQQPQPQQQQPPEVTKRTSSLDAIRQLQEQLTRQSGSRSLPKSFT</sequence>
<dbReference type="SMART" id="SM00415">
    <property type="entry name" value="HSF"/>
    <property type="match status" value="1"/>
</dbReference>
<dbReference type="GO" id="GO:0043565">
    <property type="term" value="F:sequence-specific DNA binding"/>
    <property type="evidence" value="ECO:0007669"/>
    <property type="project" value="InterPro"/>
</dbReference>
<feature type="region of interest" description="Disordered" evidence="10">
    <location>
        <begin position="509"/>
        <end position="592"/>
    </location>
</feature>
<keyword evidence="6" id="KW-0238">DNA-binding</keyword>
<feature type="compositionally biased region" description="Polar residues" evidence="10">
    <location>
        <begin position="1"/>
        <end position="15"/>
    </location>
</feature>
<accession>A0AAW1TCZ3</accession>
<evidence type="ECO:0000313" key="13">
    <source>
        <dbReference type="Proteomes" id="UP001485043"/>
    </source>
</evidence>
<keyword evidence="7" id="KW-0804">Transcription</keyword>
<evidence type="ECO:0000256" key="1">
    <source>
        <dbReference type="ARBA" id="ARBA00004123"/>
    </source>
</evidence>
<dbReference type="PANTHER" id="PTHR10015:SF427">
    <property type="entry name" value="HEAT SHOCK FACTOR PROTEIN"/>
    <property type="match status" value="1"/>
</dbReference>
<keyword evidence="4" id="KW-0805">Transcription regulation</keyword>
<feature type="compositionally biased region" description="Polar residues" evidence="10">
    <location>
        <begin position="361"/>
        <end position="380"/>
    </location>
</feature>
<proteinExistence type="inferred from homology"/>
<dbReference type="Pfam" id="PF00447">
    <property type="entry name" value="HSF_DNA-bind"/>
    <property type="match status" value="1"/>
</dbReference>
<dbReference type="InterPro" id="IPR036390">
    <property type="entry name" value="WH_DNA-bd_sf"/>
</dbReference>
<reference evidence="12 13" key="1">
    <citation type="journal article" date="2024" name="Nat. Commun.">
        <title>Phylogenomics reveals the evolutionary origins of lichenization in chlorophyte algae.</title>
        <authorList>
            <person name="Puginier C."/>
            <person name="Libourel C."/>
            <person name="Otte J."/>
            <person name="Skaloud P."/>
            <person name="Haon M."/>
            <person name="Grisel S."/>
            <person name="Petersen M."/>
            <person name="Berrin J.G."/>
            <person name="Delaux P.M."/>
            <person name="Dal Grande F."/>
            <person name="Keller J."/>
        </authorList>
    </citation>
    <scope>NUCLEOTIDE SEQUENCE [LARGE SCALE GENOMIC DNA]</scope>
    <source>
        <strain evidence="12 13">SAG 2523</strain>
    </source>
</reference>
<evidence type="ECO:0000256" key="3">
    <source>
        <dbReference type="ARBA" id="ARBA00022553"/>
    </source>
</evidence>
<dbReference type="PANTHER" id="PTHR10015">
    <property type="entry name" value="HEAT SHOCK TRANSCRIPTION FACTOR"/>
    <property type="match status" value="1"/>
</dbReference>
<comment type="caution">
    <text evidence="12">The sequence shown here is derived from an EMBL/GenBank/DDBJ whole genome shotgun (WGS) entry which is preliminary data.</text>
</comment>
<dbReference type="PROSITE" id="PS00434">
    <property type="entry name" value="HSF_DOMAIN"/>
    <property type="match status" value="1"/>
</dbReference>
<evidence type="ECO:0000256" key="9">
    <source>
        <dbReference type="RuleBase" id="RU004020"/>
    </source>
</evidence>
<feature type="region of interest" description="Disordered" evidence="10">
    <location>
        <begin position="225"/>
        <end position="256"/>
    </location>
</feature>
<evidence type="ECO:0000259" key="11">
    <source>
        <dbReference type="PROSITE" id="PS00434"/>
    </source>
</evidence>
<name>A0AAW1TCZ3_9CHLO</name>
<feature type="compositionally biased region" description="Polar residues" evidence="10">
    <location>
        <begin position="538"/>
        <end position="549"/>
    </location>
</feature>
<feature type="compositionally biased region" description="Polar residues" evidence="10">
    <location>
        <begin position="520"/>
        <end position="529"/>
    </location>
</feature>
<evidence type="ECO:0000256" key="5">
    <source>
        <dbReference type="ARBA" id="ARBA00023016"/>
    </source>
</evidence>
<gene>
    <name evidence="12" type="ORF">WJX84_001778</name>
</gene>
<dbReference type="FunFam" id="1.10.10.10:FF:000037">
    <property type="entry name" value="Heat stress transcription factor B-4"/>
    <property type="match status" value="1"/>
</dbReference>
<evidence type="ECO:0000313" key="12">
    <source>
        <dbReference type="EMBL" id="KAK9866916.1"/>
    </source>
</evidence>
<dbReference type="SUPFAM" id="SSF46785">
    <property type="entry name" value="Winged helix' DNA-binding domain"/>
    <property type="match status" value="1"/>
</dbReference>
<protein>
    <recommendedName>
        <fullName evidence="11">HSF-type DNA-binding domain-containing protein</fullName>
    </recommendedName>
</protein>
<evidence type="ECO:0000256" key="8">
    <source>
        <dbReference type="ARBA" id="ARBA00023242"/>
    </source>
</evidence>
<comment type="subunit">
    <text evidence="2">Homotrimer.</text>
</comment>
<keyword evidence="8" id="KW-0539">Nucleus</keyword>
<dbReference type="Proteomes" id="UP001485043">
    <property type="component" value="Unassembled WGS sequence"/>
</dbReference>
<keyword evidence="3" id="KW-0597">Phosphoprotein</keyword>
<evidence type="ECO:0000256" key="4">
    <source>
        <dbReference type="ARBA" id="ARBA00023015"/>
    </source>
</evidence>
<feature type="compositionally biased region" description="Low complexity" evidence="10">
    <location>
        <begin position="574"/>
        <end position="584"/>
    </location>
</feature>
<comment type="subcellular location">
    <subcellularLocation>
        <location evidence="1">Nucleus</location>
    </subcellularLocation>
</comment>
<feature type="compositionally biased region" description="Low complexity" evidence="10">
    <location>
        <begin position="427"/>
        <end position="444"/>
    </location>
</feature>
<dbReference type="GO" id="GO:0003700">
    <property type="term" value="F:DNA-binding transcription factor activity"/>
    <property type="evidence" value="ECO:0007669"/>
    <property type="project" value="InterPro"/>
</dbReference>
<feature type="domain" description="HSF-type DNA-binding" evidence="11">
    <location>
        <begin position="68"/>
        <end position="92"/>
    </location>
</feature>